<gene>
    <name evidence="3" type="ORF">M409DRAFT_29486</name>
</gene>
<protein>
    <submittedName>
        <fullName evidence="3">Uncharacterized protein</fullName>
    </submittedName>
</protein>
<keyword evidence="2" id="KW-1133">Transmembrane helix</keyword>
<feature type="transmembrane region" description="Helical" evidence="2">
    <location>
        <begin position="310"/>
        <end position="334"/>
    </location>
</feature>
<dbReference type="Proteomes" id="UP000799537">
    <property type="component" value="Unassembled WGS sequence"/>
</dbReference>
<dbReference type="AlphaFoldDB" id="A0A6A6BZ10"/>
<accession>A0A6A6BZ10</accession>
<dbReference type="RefSeq" id="XP_033660923.1">
    <property type="nucleotide sequence ID" value="XM_033809487.1"/>
</dbReference>
<evidence type="ECO:0000313" key="4">
    <source>
        <dbReference type="Proteomes" id="UP000799537"/>
    </source>
</evidence>
<proteinExistence type="predicted"/>
<feature type="region of interest" description="Disordered" evidence="1">
    <location>
        <begin position="91"/>
        <end position="125"/>
    </location>
</feature>
<name>A0A6A6BZ10_ZASCE</name>
<dbReference type="EMBL" id="ML993630">
    <property type="protein sequence ID" value="KAF2160034.1"/>
    <property type="molecule type" value="Genomic_DNA"/>
</dbReference>
<keyword evidence="2" id="KW-0812">Transmembrane</keyword>
<dbReference type="GeneID" id="54562759"/>
<feature type="compositionally biased region" description="Low complexity" evidence="1">
    <location>
        <begin position="97"/>
        <end position="109"/>
    </location>
</feature>
<evidence type="ECO:0000256" key="1">
    <source>
        <dbReference type="SAM" id="MobiDB-lite"/>
    </source>
</evidence>
<keyword evidence="4" id="KW-1185">Reference proteome</keyword>
<feature type="compositionally biased region" description="Polar residues" evidence="1">
    <location>
        <begin position="1"/>
        <end position="12"/>
    </location>
</feature>
<organism evidence="3 4">
    <name type="scientific">Zasmidium cellare ATCC 36951</name>
    <dbReference type="NCBI Taxonomy" id="1080233"/>
    <lineage>
        <taxon>Eukaryota</taxon>
        <taxon>Fungi</taxon>
        <taxon>Dikarya</taxon>
        <taxon>Ascomycota</taxon>
        <taxon>Pezizomycotina</taxon>
        <taxon>Dothideomycetes</taxon>
        <taxon>Dothideomycetidae</taxon>
        <taxon>Mycosphaerellales</taxon>
        <taxon>Mycosphaerellaceae</taxon>
        <taxon>Zasmidium</taxon>
    </lineage>
</organism>
<feature type="transmembrane region" description="Helical" evidence="2">
    <location>
        <begin position="57"/>
        <end position="80"/>
    </location>
</feature>
<evidence type="ECO:0000313" key="3">
    <source>
        <dbReference type="EMBL" id="KAF2160034.1"/>
    </source>
</evidence>
<sequence length="342" mass="37372">MPKVTSSWSLLPQSAAGRFRASTPPRRTPPPPTSLSQRTLDITTPRTPSPPPTPSPIALLITALPTTALIITTALLIAAFPSSRHPPSMAIRFQLGSSSPPASNMPSSPTEAKSARKSKARERAGDVELRAQYNEDASAQLMMEEDAAASQMTVVDPQHKLPRLRRLRSKVMINCSEGFRTPPESPSQQRFEGTNQKETAFLNNPRSTLFWQPGVIFDGNPDHPSSPLGFPAASMGYRCVQSTRIPAKPLHATSAGTRDAGRYGTLDEEEDRLATLLGYGGEDEKEIVAQQEEAQEEQDYEDAERRRELLIMWWTVMIVAAGSLLVGVGIGLLVRKDAHEGR</sequence>
<feature type="region of interest" description="Disordered" evidence="1">
    <location>
        <begin position="1"/>
        <end position="54"/>
    </location>
</feature>
<keyword evidence="2" id="KW-0472">Membrane</keyword>
<evidence type="ECO:0000256" key="2">
    <source>
        <dbReference type="SAM" id="Phobius"/>
    </source>
</evidence>
<reference evidence="3" key="1">
    <citation type="journal article" date="2020" name="Stud. Mycol.">
        <title>101 Dothideomycetes genomes: a test case for predicting lifestyles and emergence of pathogens.</title>
        <authorList>
            <person name="Haridas S."/>
            <person name="Albert R."/>
            <person name="Binder M."/>
            <person name="Bloem J."/>
            <person name="Labutti K."/>
            <person name="Salamov A."/>
            <person name="Andreopoulos B."/>
            <person name="Baker S."/>
            <person name="Barry K."/>
            <person name="Bills G."/>
            <person name="Bluhm B."/>
            <person name="Cannon C."/>
            <person name="Castanera R."/>
            <person name="Culley D."/>
            <person name="Daum C."/>
            <person name="Ezra D."/>
            <person name="Gonzalez J."/>
            <person name="Henrissat B."/>
            <person name="Kuo A."/>
            <person name="Liang C."/>
            <person name="Lipzen A."/>
            <person name="Lutzoni F."/>
            <person name="Magnuson J."/>
            <person name="Mondo S."/>
            <person name="Nolan M."/>
            <person name="Ohm R."/>
            <person name="Pangilinan J."/>
            <person name="Park H.-J."/>
            <person name="Ramirez L."/>
            <person name="Alfaro M."/>
            <person name="Sun H."/>
            <person name="Tritt A."/>
            <person name="Yoshinaga Y."/>
            <person name="Zwiers L.-H."/>
            <person name="Turgeon B."/>
            <person name="Goodwin S."/>
            <person name="Spatafora J."/>
            <person name="Crous P."/>
            <person name="Grigoriev I."/>
        </authorList>
    </citation>
    <scope>NUCLEOTIDE SEQUENCE</scope>
    <source>
        <strain evidence="3">ATCC 36951</strain>
    </source>
</reference>